<dbReference type="GO" id="GO:0000055">
    <property type="term" value="P:ribosomal large subunit export from nucleus"/>
    <property type="evidence" value="ECO:0007669"/>
    <property type="project" value="TreeGrafter"/>
</dbReference>
<evidence type="ECO:0000313" key="9">
    <source>
        <dbReference type="Proteomes" id="UP000664169"/>
    </source>
</evidence>
<dbReference type="GO" id="GO:0005730">
    <property type="term" value="C:nucleolus"/>
    <property type="evidence" value="ECO:0007669"/>
    <property type="project" value="TreeGrafter"/>
</dbReference>
<dbReference type="OrthoDB" id="5304887at2759"/>
<sequence length="181" mass="20350">MAKIRAKKRASIHSRAARRATSPSINTDKSLKNVKPPLLPGANILHHVGSTNGTGAGVSKRGRKQIKTREQRLRLENAMLRAETVMDQIGKKVEESRRKNHVVKERSGAWEEINGRIKGRRRRHKLSVKDELENDDWEDAADSNEEQVIKRVGKLQVDDPSPPVVAMAKAERDMGDDDIIL</sequence>
<reference evidence="8" key="1">
    <citation type="submission" date="2021-03" db="EMBL/GenBank/DDBJ databases">
        <authorList>
            <person name="Tagirdzhanova G."/>
        </authorList>
    </citation>
    <scope>NUCLEOTIDE SEQUENCE</scope>
</reference>
<evidence type="ECO:0000256" key="2">
    <source>
        <dbReference type="ARBA" id="ARBA00004496"/>
    </source>
</evidence>
<evidence type="ECO:0000256" key="3">
    <source>
        <dbReference type="ARBA" id="ARBA00022448"/>
    </source>
</evidence>
<dbReference type="Proteomes" id="UP000664169">
    <property type="component" value="Unassembled WGS sequence"/>
</dbReference>
<evidence type="ECO:0008006" key="10">
    <source>
        <dbReference type="Google" id="ProtNLM"/>
    </source>
</evidence>
<evidence type="ECO:0000256" key="6">
    <source>
        <dbReference type="ARBA" id="ARBA00023242"/>
    </source>
</evidence>
<evidence type="ECO:0000256" key="5">
    <source>
        <dbReference type="ARBA" id="ARBA00022517"/>
    </source>
</evidence>
<dbReference type="InterPro" id="IPR053278">
    <property type="entry name" value="Pre-60S_factor_ECM1"/>
</dbReference>
<keyword evidence="3" id="KW-0813">Transport</keyword>
<keyword evidence="5" id="KW-0690">Ribosome biogenesis</keyword>
<gene>
    <name evidence="8" type="ORF">GOMPHAMPRED_005033</name>
</gene>
<dbReference type="PANTHER" id="PTHR28280:SF1">
    <property type="entry name" value="SHUTTLING PRE-60S FACTOR ECM1"/>
    <property type="match status" value="1"/>
</dbReference>
<evidence type="ECO:0000256" key="1">
    <source>
        <dbReference type="ARBA" id="ARBA00004123"/>
    </source>
</evidence>
<accession>A0A8H3EN83</accession>
<name>A0A8H3EN83_9LECA</name>
<keyword evidence="9" id="KW-1185">Reference proteome</keyword>
<feature type="compositionally biased region" description="Basic residues" evidence="7">
    <location>
        <begin position="1"/>
        <end position="18"/>
    </location>
</feature>
<evidence type="ECO:0000256" key="7">
    <source>
        <dbReference type="SAM" id="MobiDB-lite"/>
    </source>
</evidence>
<dbReference type="PANTHER" id="PTHR28280">
    <property type="entry name" value="SHUTTLING PRE-60S FACTOR ECM1"/>
    <property type="match status" value="1"/>
</dbReference>
<proteinExistence type="predicted"/>
<comment type="subcellular location">
    <subcellularLocation>
        <location evidence="2">Cytoplasm</location>
    </subcellularLocation>
    <subcellularLocation>
        <location evidence="1">Nucleus</location>
    </subcellularLocation>
</comment>
<keyword evidence="6" id="KW-0539">Nucleus</keyword>
<evidence type="ECO:0000256" key="4">
    <source>
        <dbReference type="ARBA" id="ARBA00022490"/>
    </source>
</evidence>
<feature type="region of interest" description="Disordered" evidence="7">
    <location>
        <begin position="46"/>
        <end position="66"/>
    </location>
</feature>
<evidence type="ECO:0000313" key="8">
    <source>
        <dbReference type="EMBL" id="CAF9907157.1"/>
    </source>
</evidence>
<dbReference type="GO" id="GO:0030687">
    <property type="term" value="C:preribosome, large subunit precursor"/>
    <property type="evidence" value="ECO:0007669"/>
    <property type="project" value="TreeGrafter"/>
</dbReference>
<comment type="caution">
    <text evidence="8">The sequence shown here is derived from an EMBL/GenBank/DDBJ whole genome shotgun (WGS) entry which is preliminary data.</text>
</comment>
<dbReference type="EMBL" id="CAJPDQ010000003">
    <property type="protein sequence ID" value="CAF9907157.1"/>
    <property type="molecule type" value="Genomic_DNA"/>
</dbReference>
<dbReference type="GO" id="GO:0005737">
    <property type="term" value="C:cytoplasm"/>
    <property type="evidence" value="ECO:0007669"/>
    <property type="project" value="UniProtKB-SubCell"/>
</dbReference>
<dbReference type="InterPro" id="IPR022784">
    <property type="entry name" value="Ribosome_bgen_Alb1"/>
</dbReference>
<dbReference type="AlphaFoldDB" id="A0A8H3EN83"/>
<protein>
    <recommendedName>
        <fullName evidence="10">Alb1-domain-containing protein</fullName>
    </recommendedName>
</protein>
<dbReference type="Pfam" id="PF09135">
    <property type="entry name" value="Alb1"/>
    <property type="match status" value="1"/>
</dbReference>
<organism evidence="8 9">
    <name type="scientific">Gomphillus americanus</name>
    <dbReference type="NCBI Taxonomy" id="1940652"/>
    <lineage>
        <taxon>Eukaryota</taxon>
        <taxon>Fungi</taxon>
        <taxon>Dikarya</taxon>
        <taxon>Ascomycota</taxon>
        <taxon>Pezizomycotina</taxon>
        <taxon>Lecanoromycetes</taxon>
        <taxon>OSLEUM clade</taxon>
        <taxon>Ostropomycetidae</taxon>
        <taxon>Ostropales</taxon>
        <taxon>Graphidaceae</taxon>
        <taxon>Gomphilloideae</taxon>
        <taxon>Gomphillus</taxon>
    </lineage>
</organism>
<feature type="region of interest" description="Disordered" evidence="7">
    <location>
        <begin position="1"/>
        <end position="34"/>
    </location>
</feature>
<keyword evidence="4" id="KW-0963">Cytoplasm</keyword>